<gene>
    <name evidence="1" type="ORF">J2Z28_001948</name>
</gene>
<protein>
    <submittedName>
        <fullName evidence="1">Uncharacterized protein</fullName>
    </submittedName>
</protein>
<sequence length="67" mass="7599">MSLQRAIRKLKQLQENTEPRGNSASNIMRETGNFLQHDLQEVIDILHDAQNELESKTTPKVAPSEVV</sequence>
<evidence type="ECO:0000313" key="1">
    <source>
        <dbReference type="EMBL" id="MBP2245330.1"/>
    </source>
</evidence>
<accession>A0ABS4RR21</accession>
<name>A0ABS4RR21_PAEXY</name>
<comment type="caution">
    <text evidence="1">The sequence shown here is derived from an EMBL/GenBank/DDBJ whole genome shotgun (WGS) entry which is preliminary data.</text>
</comment>
<dbReference type="Proteomes" id="UP000810207">
    <property type="component" value="Unassembled WGS sequence"/>
</dbReference>
<reference evidence="1 2" key="1">
    <citation type="submission" date="2021-03" db="EMBL/GenBank/DDBJ databases">
        <title>Genomic Encyclopedia of Type Strains, Phase IV (KMG-IV): sequencing the most valuable type-strain genomes for metagenomic binning, comparative biology and taxonomic classification.</title>
        <authorList>
            <person name="Goeker M."/>
        </authorList>
    </citation>
    <scope>NUCLEOTIDE SEQUENCE [LARGE SCALE GENOMIC DNA]</scope>
    <source>
        <strain evidence="1 2">DSM 21292</strain>
    </source>
</reference>
<dbReference type="EMBL" id="JAGIKV010000006">
    <property type="protein sequence ID" value="MBP2245330.1"/>
    <property type="molecule type" value="Genomic_DNA"/>
</dbReference>
<proteinExistence type="predicted"/>
<keyword evidence="2" id="KW-1185">Reference proteome</keyword>
<evidence type="ECO:0000313" key="2">
    <source>
        <dbReference type="Proteomes" id="UP000810207"/>
    </source>
</evidence>
<organism evidence="1 2">
    <name type="scientific">Paenibacillus xylanexedens</name>
    <dbReference type="NCBI Taxonomy" id="528191"/>
    <lineage>
        <taxon>Bacteria</taxon>
        <taxon>Bacillati</taxon>
        <taxon>Bacillota</taxon>
        <taxon>Bacilli</taxon>
        <taxon>Bacillales</taxon>
        <taxon>Paenibacillaceae</taxon>
        <taxon>Paenibacillus</taxon>
    </lineage>
</organism>